<evidence type="ECO:0000313" key="2">
    <source>
        <dbReference type="Proteomes" id="UP000003111"/>
    </source>
</evidence>
<proteinExistence type="predicted"/>
<comment type="caution">
    <text evidence="1">The sequence shown here is derived from an EMBL/GenBank/DDBJ whole genome shotgun (WGS) entry which is preliminary data.</text>
</comment>
<reference evidence="1" key="1">
    <citation type="submission" date="2010-08" db="EMBL/GenBank/DDBJ databases">
        <authorList>
            <person name="Muzny D."/>
            <person name="Qin X."/>
            <person name="Buhay C."/>
            <person name="Dugan-Rocha S."/>
            <person name="Ding Y."/>
            <person name="Chen G."/>
            <person name="Hawes A."/>
            <person name="Holder M."/>
            <person name="Jhangiani S."/>
            <person name="Johnson A."/>
            <person name="Khan Z."/>
            <person name="Li Z."/>
            <person name="Liu W."/>
            <person name="Liu X."/>
            <person name="Perez L."/>
            <person name="Shen H."/>
            <person name="Wang Q."/>
            <person name="Watt J."/>
            <person name="Xi L."/>
            <person name="Xin Y."/>
            <person name="Zhou J."/>
            <person name="Deng J."/>
            <person name="Jiang H."/>
            <person name="Liu Y."/>
            <person name="Qu J."/>
            <person name="Song X.-Z."/>
            <person name="Zhang L."/>
            <person name="Villasana D."/>
            <person name="Johnson A."/>
            <person name="Liu J."/>
            <person name="Liyanage D."/>
            <person name="Lorensuhewa L."/>
            <person name="Robinson T."/>
            <person name="Song A."/>
            <person name="Song B.-B."/>
            <person name="Dinh H."/>
            <person name="Thornton R."/>
            <person name="Coyle M."/>
            <person name="Francisco L."/>
            <person name="Jackson L."/>
            <person name="Javaid M."/>
            <person name="Korchina V."/>
            <person name="Kovar C."/>
            <person name="Mata R."/>
            <person name="Mathew T."/>
            <person name="Ngo R."/>
            <person name="Nguyen L."/>
            <person name="Nguyen N."/>
            <person name="Okwuonu G."/>
            <person name="Ongeri F."/>
            <person name="Pham C."/>
            <person name="Simmons D."/>
            <person name="Wilczek-Boney K."/>
            <person name="Hale W."/>
            <person name="Jakkamsetti A."/>
            <person name="Pham P."/>
            <person name="Ruth R."/>
            <person name="San Lucas F."/>
            <person name="Warren J."/>
            <person name="Zhang J."/>
            <person name="Zhao Z."/>
            <person name="Zhou C."/>
            <person name="Zhu D."/>
            <person name="Lee S."/>
            <person name="Bess C."/>
            <person name="Blankenburg K."/>
            <person name="Forbes L."/>
            <person name="Fu Q."/>
            <person name="Gubbala S."/>
            <person name="Hirani K."/>
            <person name="Jayaseelan J.C."/>
            <person name="Lara F."/>
            <person name="Munidasa M."/>
            <person name="Palculict T."/>
            <person name="Patil S."/>
            <person name="Pu L.-L."/>
            <person name="Saada N."/>
            <person name="Tang L."/>
            <person name="Weissenberger G."/>
            <person name="Zhu Y."/>
            <person name="Hemphill L."/>
            <person name="Shang Y."/>
            <person name="Youmans B."/>
            <person name="Ayvaz T."/>
            <person name="Ross M."/>
            <person name="Santibanez J."/>
            <person name="Aqrawi P."/>
            <person name="Gross S."/>
            <person name="Joshi V."/>
            <person name="Fowler G."/>
            <person name="Nazareth L."/>
            <person name="Reid J."/>
            <person name="Worley K."/>
            <person name="Petrosino J."/>
            <person name="Highlander S."/>
            <person name="Gibbs R."/>
        </authorList>
    </citation>
    <scope>NUCLEOTIDE SEQUENCE [LARGE SCALE GENOMIC DNA]</scope>
    <source>
        <strain evidence="1">DSM 15272</strain>
    </source>
</reference>
<protein>
    <recommendedName>
        <fullName evidence="3">PD-(D/E)XK motif protein</fullName>
    </recommendedName>
</protein>
<dbReference type="InterPro" id="IPR025534">
    <property type="entry name" value="DUF4420"/>
</dbReference>
<name>E2SAJ2_9ACTN</name>
<dbReference type="eggNOG" id="ENOG5032R7E">
    <property type="taxonomic scope" value="Bacteria"/>
</dbReference>
<dbReference type="STRING" id="585531.HMPREF0063_10982"/>
<dbReference type="AlphaFoldDB" id="E2SAJ2"/>
<sequence length="322" mass="34493">MTTGQELVAALQSIRSSAEQGFDVVDVPSAPGFKIGRDVDNAVVLLTPADTNPEPPTQLWRLSLDPSITLAVRFADGTVEQGSFGLMRLRLGEAEYLEPFLHVVANLVEVIGPDPAPGEVSIAMRRLVHLFDASPNPRGSVLGLWGELFVLCASRDLPATIDAWHASIDDAFDFAANGSRLEVKTTTKSERRHIFSLHQLLPVVGATVTIASIMTTETAAGTSVDDLIKRVKSLLAADPVRQMRVHEVVAETLGAEWARHVSHRFDEEQAAESLAFFSASDVPRVGEVPPQVTGVSFTADCSGVKVETSPHGLAALISSQDA</sequence>
<dbReference type="Pfam" id="PF14390">
    <property type="entry name" value="DUF4420"/>
    <property type="match status" value="1"/>
</dbReference>
<evidence type="ECO:0000313" key="1">
    <source>
        <dbReference type="EMBL" id="EFQ84266.1"/>
    </source>
</evidence>
<accession>E2SAJ2</accession>
<keyword evidence="2" id="KW-1185">Reference proteome</keyword>
<dbReference type="EMBL" id="ACLF03000003">
    <property type="protein sequence ID" value="EFQ84266.1"/>
    <property type="molecule type" value="Genomic_DNA"/>
</dbReference>
<dbReference type="OrthoDB" id="3820705at2"/>
<dbReference type="RefSeq" id="WP_007078004.1">
    <property type="nucleotide sequence ID" value="NZ_CM001024.1"/>
</dbReference>
<evidence type="ECO:0008006" key="3">
    <source>
        <dbReference type="Google" id="ProtNLM"/>
    </source>
</evidence>
<organism evidence="1 2">
    <name type="scientific">Aeromicrobium marinum DSM 15272</name>
    <dbReference type="NCBI Taxonomy" id="585531"/>
    <lineage>
        <taxon>Bacteria</taxon>
        <taxon>Bacillati</taxon>
        <taxon>Actinomycetota</taxon>
        <taxon>Actinomycetes</taxon>
        <taxon>Propionibacteriales</taxon>
        <taxon>Nocardioidaceae</taxon>
        <taxon>Aeromicrobium</taxon>
    </lineage>
</organism>
<dbReference type="Proteomes" id="UP000003111">
    <property type="component" value="Unassembled WGS sequence"/>
</dbReference>
<gene>
    <name evidence="1" type="ORF">HMPREF0063_10982</name>
</gene>
<dbReference type="HOGENOM" id="CLU_072996_0_0_11"/>